<dbReference type="PANTHER" id="PTHR12547:SF18">
    <property type="entry name" value="PROTEIN TIS11"/>
    <property type="match status" value="1"/>
</dbReference>
<evidence type="ECO:0000256" key="4">
    <source>
        <dbReference type="ARBA" id="ARBA00022833"/>
    </source>
</evidence>
<feature type="region of interest" description="Disordered" evidence="6">
    <location>
        <begin position="147"/>
        <end position="234"/>
    </location>
</feature>
<gene>
    <name evidence="9" type="ORF">PGLA1383_LOCUS55490</name>
    <name evidence="8" type="ORF">PGLA2088_LOCUS871</name>
</gene>
<feature type="compositionally biased region" description="Low complexity" evidence="6">
    <location>
        <begin position="149"/>
        <end position="159"/>
    </location>
</feature>
<dbReference type="Pfam" id="PF00642">
    <property type="entry name" value="zf-CCCH"/>
    <property type="match status" value="2"/>
</dbReference>
<evidence type="ECO:0000313" key="9">
    <source>
        <dbReference type="EMBL" id="CAE8640706.1"/>
    </source>
</evidence>
<dbReference type="GO" id="GO:0003729">
    <property type="term" value="F:mRNA binding"/>
    <property type="evidence" value="ECO:0007669"/>
    <property type="project" value="InterPro"/>
</dbReference>
<dbReference type="InterPro" id="IPR045877">
    <property type="entry name" value="ZFP36-like"/>
</dbReference>
<accession>A0A813GR40</accession>
<dbReference type="OrthoDB" id="410307at2759"/>
<evidence type="ECO:0000313" key="11">
    <source>
        <dbReference type="Proteomes" id="UP000654075"/>
    </source>
</evidence>
<feature type="region of interest" description="Disordered" evidence="6">
    <location>
        <begin position="81"/>
        <end position="101"/>
    </location>
</feature>
<keyword evidence="3 5" id="KW-0863">Zinc-finger</keyword>
<reference evidence="8" key="1">
    <citation type="submission" date="2021-02" db="EMBL/GenBank/DDBJ databases">
        <authorList>
            <person name="Dougan E. K."/>
            <person name="Rhodes N."/>
            <person name="Thang M."/>
            <person name="Chan C."/>
        </authorList>
    </citation>
    <scope>NUCLEOTIDE SEQUENCE</scope>
</reference>
<feature type="domain" description="C3H1-type" evidence="7">
    <location>
        <begin position="22"/>
        <end position="49"/>
    </location>
</feature>
<keyword evidence="11" id="KW-1185">Reference proteome</keyword>
<sequence>MVFRGSQSAVASGTEGVSPTLFSRTKICKFNLRGECTRGSACNFAHSMAQLRQQPDFAKTRFCIDYLRSGECPDGDECNFAHRDDELRPGTSPTKDATSVKRKEVQAALAQKARAEEQARLKDLNDAVKLQILHNQAAMAILFQNLRPSSKSSSRSSSSDAPVLETRQRQLDQTRKQPDTAEADFNKNDNNNKQNDNNKNDNNNNNSFSRQTTRDCGREEWNEMTESASEVGSPYASYGLQDQELGYQATYSFGLQDEERAAMLSVKNTFLHVTCPDEEKVVYASRVRARSAPPGN</sequence>
<evidence type="ECO:0000256" key="6">
    <source>
        <dbReference type="SAM" id="MobiDB-lite"/>
    </source>
</evidence>
<dbReference type="EMBL" id="CAJNNW010000621">
    <property type="protein sequence ID" value="CAE8629487.1"/>
    <property type="molecule type" value="Genomic_DNA"/>
</dbReference>
<protein>
    <recommendedName>
        <fullName evidence="7">C3H1-type domain-containing protein</fullName>
    </recommendedName>
</protein>
<feature type="zinc finger region" description="C3H1-type" evidence="5">
    <location>
        <begin position="57"/>
        <end position="85"/>
    </location>
</feature>
<evidence type="ECO:0000256" key="1">
    <source>
        <dbReference type="ARBA" id="ARBA00022723"/>
    </source>
</evidence>
<dbReference type="PANTHER" id="PTHR12547">
    <property type="entry name" value="CCCH ZINC FINGER/TIS11-RELATED"/>
    <property type="match status" value="1"/>
</dbReference>
<dbReference type="Proteomes" id="UP000654075">
    <property type="component" value="Unassembled WGS sequence"/>
</dbReference>
<evidence type="ECO:0000256" key="2">
    <source>
        <dbReference type="ARBA" id="ARBA00022737"/>
    </source>
</evidence>
<feature type="compositionally biased region" description="Basic and acidic residues" evidence="6">
    <location>
        <begin position="166"/>
        <end position="187"/>
    </location>
</feature>
<keyword evidence="1 5" id="KW-0479">Metal-binding</keyword>
<evidence type="ECO:0000313" key="10">
    <source>
        <dbReference type="Proteomes" id="UP000626109"/>
    </source>
</evidence>
<feature type="compositionally biased region" description="Low complexity" evidence="6">
    <location>
        <begin position="188"/>
        <end position="206"/>
    </location>
</feature>
<evidence type="ECO:0000256" key="5">
    <source>
        <dbReference type="PROSITE-ProRule" id="PRU00723"/>
    </source>
</evidence>
<dbReference type="GO" id="GO:0008270">
    <property type="term" value="F:zinc ion binding"/>
    <property type="evidence" value="ECO:0007669"/>
    <property type="project" value="UniProtKB-KW"/>
</dbReference>
<evidence type="ECO:0000259" key="7">
    <source>
        <dbReference type="PROSITE" id="PS50103"/>
    </source>
</evidence>
<feature type="zinc finger region" description="C3H1-type" evidence="5">
    <location>
        <begin position="22"/>
        <end position="49"/>
    </location>
</feature>
<keyword evidence="2" id="KW-0677">Repeat</keyword>
<feature type="compositionally biased region" description="Basic and acidic residues" evidence="6">
    <location>
        <begin position="212"/>
        <end position="221"/>
    </location>
</feature>
<dbReference type="InterPro" id="IPR000571">
    <property type="entry name" value="Znf_CCCH"/>
</dbReference>
<proteinExistence type="predicted"/>
<dbReference type="Gene3D" id="4.10.1000.10">
    <property type="entry name" value="Zinc finger, CCCH-type"/>
    <property type="match status" value="2"/>
</dbReference>
<dbReference type="SMART" id="SM00356">
    <property type="entry name" value="ZnF_C3H1"/>
    <property type="match status" value="2"/>
</dbReference>
<dbReference type="PROSITE" id="PS50103">
    <property type="entry name" value="ZF_C3H1"/>
    <property type="match status" value="2"/>
</dbReference>
<dbReference type="InterPro" id="IPR036855">
    <property type="entry name" value="Znf_CCCH_sf"/>
</dbReference>
<dbReference type="AlphaFoldDB" id="A0A813GR40"/>
<comment type="caution">
    <text evidence="8">The sequence shown here is derived from an EMBL/GenBank/DDBJ whole genome shotgun (WGS) entry which is preliminary data.</text>
</comment>
<dbReference type="EMBL" id="CAJNNV010032681">
    <property type="protein sequence ID" value="CAE8640706.1"/>
    <property type="molecule type" value="Genomic_DNA"/>
</dbReference>
<evidence type="ECO:0000256" key="3">
    <source>
        <dbReference type="ARBA" id="ARBA00022771"/>
    </source>
</evidence>
<dbReference type="SUPFAM" id="SSF90229">
    <property type="entry name" value="CCCH zinc finger"/>
    <property type="match status" value="2"/>
</dbReference>
<dbReference type="Proteomes" id="UP000626109">
    <property type="component" value="Unassembled WGS sequence"/>
</dbReference>
<feature type="domain" description="C3H1-type" evidence="7">
    <location>
        <begin position="57"/>
        <end position="85"/>
    </location>
</feature>
<keyword evidence="4 5" id="KW-0862">Zinc</keyword>
<name>A0A813GR40_POLGL</name>
<evidence type="ECO:0000313" key="8">
    <source>
        <dbReference type="EMBL" id="CAE8629487.1"/>
    </source>
</evidence>
<organism evidence="8 10">
    <name type="scientific">Polarella glacialis</name>
    <name type="common">Dinoflagellate</name>
    <dbReference type="NCBI Taxonomy" id="89957"/>
    <lineage>
        <taxon>Eukaryota</taxon>
        <taxon>Sar</taxon>
        <taxon>Alveolata</taxon>
        <taxon>Dinophyceae</taxon>
        <taxon>Suessiales</taxon>
        <taxon>Suessiaceae</taxon>
        <taxon>Polarella</taxon>
    </lineage>
</organism>